<keyword evidence="8" id="KW-0902">Two-component regulatory system</keyword>
<name>A0A1W2CFE5_KIBAR</name>
<dbReference type="PANTHER" id="PTHR24421">
    <property type="entry name" value="NITRATE/NITRITE SENSOR PROTEIN NARX-RELATED"/>
    <property type="match status" value="1"/>
</dbReference>
<keyword evidence="4" id="KW-0808">Transferase</keyword>
<dbReference type="Pfam" id="PF23539">
    <property type="entry name" value="DUF7134"/>
    <property type="match status" value="1"/>
</dbReference>
<evidence type="ECO:0000256" key="1">
    <source>
        <dbReference type="ARBA" id="ARBA00000085"/>
    </source>
</evidence>
<dbReference type="AlphaFoldDB" id="A0A1W2CFE5"/>
<dbReference type="Pfam" id="PF02518">
    <property type="entry name" value="HATPase_c"/>
    <property type="match status" value="1"/>
</dbReference>
<keyword evidence="9" id="KW-0812">Transmembrane</keyword>
<dbReference type="InterPro" id="IPR036890">
    <property type="entry name" value="HATPase_C_sf"/>
</dbReference>
<dbReference type="SUPFAM" id="SSF55874">
    <property type="entry name" value="ATPase domain of HSP90 chaperone/DNA topoisomerase II/histidine kinase"/>
    <property type="match status" value="1"/>
</dbReference>
<comment type="catalytic activity">
    <reaction evidence="1">
        <text>ATP + protein L-histidine = ADP + protein N-phospho-L-histidine.</text>
        <dbReference type="EC" id="2.7.13.3"/>
    </reaction>
</comment>
<evidence type="ECO:0000313" key="11">
    <source>
        <dbReference type="EMBL" id="SMC83900.1"/>
    </source>
</evidence>
<keyword evidence="5" id="KW-0547">Nucleotide-binding</keyword>
<dbReference type="Pfam" id="PF07730">
    <property type="entry name" value="HisKA_3"/>
    <property type="match status" value="1"/>
</dbReference>
<keyword evidence="9" id="KW-0472">Membrane</keyword>
<keyword evidence="7" id="KW-0067">ATP-binding</keyword>
<reference evidence="11 12" key="1">
    <citation type="submission" date="2017-04" db="EMBL/GenBank/DDBJ databases">
        <authorList>
            <person name="Afonso C.L."/>
            <person name="Miller P.J."/>
            <person name="Scott M.A."/>
            <person name="Spackman E."/>
            <person name="Goraichik I."/>
            <person name="Dimitrov K.M."/>
            <person name="Suarez D.L."/>
            <person name="Swayne D.E."/>
        </authorList>
    </citation>
    <scope>NUCLEOTIDE SEQUENCE [LARGE SCALE GENOMIC DNA]</scope>
    <source>
        <strain evidence="11 12">DSM 43828</strain>
    </source>
</reference>
<evidence type="ECO:0000313" key="12">
    <source>
        <dbReference type="Proteomes" id="UP000192674"/>
    </source>
</evidence>
<dbReference type="InterPro" id="IPR003594">
    <property type="entry name" value="HATPase_dom"/>
</dbReference>
<evidence type="ECO:0000256" key="4">
    <source>
        <dbReference type="ARBA" id="ARBA00022679"/>
    </source>
</evidence>
<dbReference type="Gene3D" id="3.30.565.10">
    <property type="entry name" value="Histidine kinase-like ATPase, C-terminal domain"/>
    <property type="match status" value="1"/>
</dbReference>
<keyword evidence="9" id="KW-1133">Transmembrane helix</keyword>
<dbReference type="EC" id="2.7.13.3" evidence="2"/>
<dbReference type="SMART" id="SM00387">
    <property type="entry name" value="HATPase_c"/>
    <property type="match status" value="1"/>
</dbReference>
<keyword evidence="6 11" id="KW-0418">Kinase</keyword>
<dbReference type="InterPro" id="IPR055558">
    <property type="entry name" value="DUF7134"/>
</dbReference>
<evidence type="ECO:0000256" key="5">
    <source>
        <dbReference type="ARBA" id="ARBA00022741"/>
    </source>
</evidence>
<feature type="transmembrane region" description="Helical" evidence="9">
    <location>
        <begin position="12"/>
        <end position="32"/>
    </location>
</feature>
<dbReference type="InterPro" id="IPR011712">
    <property type="entry name" value="Sig_transdc_His_kin_sub3_dim/P"/>
</dbReference>
<evidence type="ECO:0000256" key="3">
    <source>
        <dbReference type="ARBA" id="ARBA00022553"/>
    </source>
</evidence>
<evidence type="ECO:0000259" key="10">
    <source>
        <dbReference type="SMART" id="SM00387"/>
    </source>
</evidence>
<dbReference type="CDD" id="cd16917">
    <property type="entry name" value="HATPase_UhpB-NarQ-NarX-like"/>
    <property type="match status" value="1"/>
</dbReference>
<evidence type="ECO:0000256" key="6">
    <source>
        <dbReference type="ARBA" id="ARBA00022777"/>
    </source>
</evidence>
<dbReference type="OrthoDB" id="227596at2"/>
<dbReference type="InterPro" id="IPR050482">
    <property type="entry name" value="Sensor_HK_TwoCompSys"/>
</dbReference>
<feature type="transmembrane region" description="Helical" evidence="9">
    <location>
        <begin position="38"/>
        <end position="55"/>
    </location>
</feature>
<feature type="domain" description="Histidine kinase/HSP90-like ATPase" evidence="10">
    <location>
        <begin position="274"/>
        <end position="363"/>
    </location>
</feature>
<keyword evidence="3" id="KW-0597">Phosphoprotein</keyword>
<evidence type="ECO:0000256" key="7">
    <source>
        <dbReference type="ARBA" id="ARBA00022840"/>
    </source>
</evidence>
<dbReference type="PANTHER" id="PTHR24421:SF10">
    <property type="entry name" value="NITRATE_NITRITE SENSOR PROTEIN NARQ"/>
    <property type="match status" value="1"/>
</dbReference>
<accession>A0A1W2CFE5</accession>
<dbReference type="Proteomes" id="UP000192674">
    <property type="component" value="Unassembled WGS sequence"/>
</dbReference>
<evidence type="ECO:0000256" key="8">
    <source>
        <dbReference type="ARBA" id="ARBA00023012"/>
    </source>
</evidence>
<sequence>MAEQWWRRPVLVDAALAVAVAAAVAIAIQVAGEPIERQADFLAYALGGLMGAVLLLRRRWPLAVLFATVAILLTYYSLDYPGLAPAVPLSAALFSAAVAGRFRWAILVAAAVVVGGLVARVIEFDMATLPVASAVITDAALLVSIVLLGETLRSRRERVEAEADRRVADERLRIAREMHDGLGQTIAAVNVQAGLADDVLDKNPVRAREALQVIRQSTKEALQELKTMLTVLREGSETRQPGIDQLDELLDVARKAGLRVTSMTSGEPRPMSAEVDRTVYRIVQEAVTNTIRHANATTVTVELCYAPDSLIIEVTDNGTNTQQGNTSGFGLTGMAERVSALDGRLAADFLPDGGFRVRAELRT</sequence>
<dbReference type="GO" id="GO:0046983">
    <property type="term" value="F:protein dimerization activity"/>
    <property type="evidence" value="ECO:0007669"/>
    <property type="project" value="InterPro"/>
</dbReference>
<feature type="transmembrane region" description="Helical" evidence="9">
    <location>
        <begin position="128"/>
        <end position="148"/>
    </location>
</feature>
<feature type="transmembrane region" description="Helical" evidence="9">
    <location>
        <begin position="104"/>
        <end position="122"/>
    </location>
</feature>
<gene>
    <name evidence="11" type="ORF">SAMN05661093_01971</name>
</gene>
<dbReference type="GO" id="GO:0000155">
    <property type="term" value="F:phosphorelay sensor kinase activity"/>
    <property type="evidence" value="ECO:0007669"/>
    <property type="project" value="InterPro"/>
</dbReference>
<dbReference type="RefSeq" id="WP_084425721.1">
    <property type="nucleotide sequence ID" value="NZ_FWXV01000002.1"/>
</dbReference>
<organism evidence="11 12">
    <name type="scientific">Kibdelosporangium aridum</name>
    <dbReference type="NCBI Taxonomy" id="2030"/>
    <lineage>
        <taxon>Bacteria</taxon>
        <taxon>Bacillati</taxon>
        <taxon>Actinomycetota</taxon>
        <taxon>Actinomycetes</taxon>
        <taxon>Pseudonocardiales</taxon>
        <taxon>Pseudonocardiaceae</taxon>
        <taxon>Kibdelosporangium</taxon>
    </lineage>
</organism>
<evidence type="ECO:0000256" key="2">
    <source>
        <dbReference type="ARBA" id="ARBA00012438"/>
    </source>
</evidence>
<proteinExistence type="predicted"/>
<feature type="transmembrane region" description="Helical" evidence="9">
    <location>
        <begin position="60"/>
        <end position="76"/>
    </location>
</feature>
<keyword evidence="12" id="KW-1185">Reference proteome</keyword>
<dbReference type="GO" id="GO:0005524">
    <property type="term" value="F:ATP binding"/>
    <property type="evidence" value="ECO:0007669"/>
    <property type="project" value="UniProtKB-KW"/>
</dbReference>
<evidence type="ECO:0000256" key="9">
    <source>
        <dbReference type="SAM" id="Phobius"/>
    </source>
</evidence>
<protein>
    <recommendedName>
        <fullName evidence="2">histidine kinase</fullName>
        <ecNumber evidence="2">2.7.13.3</ecNumber>
    </recommendedName>
</protein>
<dbReference type="GO" id="GO:0016020">
    <property type="term" value="C:membrane"/>
    <property type="evidence" value="ECO:0007669"/>
    <property type="project" value="InterPro"/>
</dbReference>
<dbReference type="EMBL" id="FWXV01000002">
    <property type="protein sequence ID" value="SMC83900.1"/>
    <property type="molecule type" value="Genomic_DNA"/>
</dbReference>
<dbReference type="Gene3D" id="1.20.5.1930">
    <property type="match status" value="1"/>
</dbReference>